<evidence type="ECO:0000256" key="11">
    <source>
        <dbReference type="HAMAP-Rule" id="MF_01211"/>
    </source>
</evidence>
<dbReference type="GO" id="GO:0051537">
    <property type="term" value="F:2 iron, 2 sulfur cluster binding"/>
    <property type="evidence" value="ECO:0007669"/>
    <property type="project" value="UniProtKB-KW"/>
</dbReference>
<feature type="binding site" evidence="11 13">
    <location>
        <position position="233"/>
    </location>
    <ligand>
        <name>[2Fe-2S] cluster</name>
        <dbReference type="ChEBI" id="CHEBI:190135"/>
    </ligand>
</feature>
<feature type="binding site" evidence="11 13">
    <location>
        <position position="255"/>
    </location>
    <ligand>
        <name>[2Fe-2S] cluster</name>
        <dbReference type="ChEBI" id="CHEBI:190135"/>
    </ligand>
</feature>
<evidence type="ECO:0000313" key="15">
    <source>
        <dbReference type="EMBL" id="MSS38118.1"/>
    </source>
</evidence>
<accession>A0A7X2NNR2</accession>
<dbReference type="AlphaFoldDB" id="A0A7X2NNR2"/>
<comment type="function">
    <text evidence="11">Responsible for channeling the electrons from the oxidation of dihydroorotate from the FMN redox center in the PyrD type B subunit to the ultimate electron acceptor NAD(+).</text>
</comment>
<dbReference type="GO" id="GO:0044205">
    <property type="term" value="P:'de novo' UMP biosynthetic process"/>
    <property type="evidence" value="ECO:0007669"/>
    <property type="project" value="UniProtKB-UniRule"/>
</dbReference>
<evidence type="ECO:0000256" key="6">
    <source>
        <dbReference type="ARBA" id="ARBA00022827"/>
    </source>
</evidence>
<feature type="binding site" evidence="11 12">
    <location>
        <begin position="77"/>
        <end position="78"/>
    </location>
    <ligand>
        <name>FAD</name>
        <dbReference type="ChEBI" id="CHEBI:57692"/>
    </ligand>
</feature>
<comment type="pathway">
    <text evidence="11">Pyrimidine metabolism; UMP biosynthesis via de novo pathway; orotate from (S)-dihydroorotate (NAD(+) route): step 1/1.</text>
</comment>
<dbReference type="InterPro" id="IPR037117">
    <property type="entry name" value="Dihydroorotate_DH_ele_sf"/>
</dbReference>
<feature type="binding site" evidence="11 12">
    <location>
        <begin position="70"/>
        <end position="72"/>
    </location>
    <ligand>
        <name>FAD</name>
        <dbReference type="ChEBI" id="CHEBI:57692"/>
    </ligand>
</feature>
<dbReference type="InterPro" id="IPR017938">
    <property type="entry name" value="Riboflavin_synthase-like_b-brl"/>
</dbReference>
<comment type="cofactor">
    <cofactor evidence="13">
        <name>[2Fe-2S] cluster</name>
        <dbReference type="ChEBI" id="CHEBI:190135"/>
    </cofactor>
    <text evidence="13">Binds 1 [2Fe-2S] cluster per subunit.</text>
</comment>
<dbReference type="InterPro" id="IPR017927">
    <property type="entry name" value="FAD-bd_FR_type"/>
</dbReference>
<dbReference type="CDD" id="cd06218">
    <property type="entry name" value="DHOD_e_trans"/>
    <property type="match status" value="1"/>
</dbReference>
<dbReference type="InterPro" id="IPR039261">
    <property type="entry name" value="FNR_nucleotide-bd"/>
</dbReference>
<dbReference type="InterPro" id="IPR001433">
    <property type="entry name" value="OxRdtase_FAD/NAD-bd"/>
</dbReference>
<evidence type="ECO:0000259" key="14">
    <source>
        <dbReference type="PROSITE" id="PS51384"/>
    </source>
</evidence>
<dbReference type="Gene3D" id="3.40.50.80">
    <property type="entry name" value="Nucleotide-binding domain of ferredoxin-NADP reductase (FNR) module"/>
    <property type="match status" value="1"/>
</dbReference>
<comment type="subunit">
    <text evidence="11">Heterotetramer of 2 PyrK and 2 PyrD type B subunits.</text>
</comment>
<dbReference type="PRINTS" id="PR00406">
    <property type="entry name" value="CYTB5RDTASE"/>
</dbReference>
<evidence type="ECO:0000256" key="3">
    <source>
        <dbReference type="ARBA" id="ARBA00022630"/>
    </source>
</evidence>
<evidence type="ECO:0000256" key="13">
    <source>
        <dbReference type="PIRSR" id="PIRSR006816-2"/>
    </source>
</evidence>
<keyword evidence="5 11" id="KW-0479">Metal-binding</keyword>
<feature type="domain" description="FAD-binding FR-type" evidence="14">
    <location>
        <begin position="3"/>
        <end position="102"/>
    </location>
</feature>
<dbReference type="GO" id="GO:0046872">
    <property type="term" value="F:metal ion binding"/>
    <property type="evidence" value="ECO:0007669"/>
    <property type="project" value="UniProtKB-KW"/>
</dbReference>
<dbReference type="RefSeq" id="WP_154473559.1">
    <property type="nucleotide sequence ID" value="NZ_VUMD01000018.1"/>
</dbReference>
<comment type="similarity">
    <text evidence="1 11">Belongs to the PyrK family.</text>
</comment>
<keyword evidence="8 11" id="KW-0249">Electron transport</keyword>
<dbReference type="GO" id="GO:0050660">
    <property type="term" value="F:flavin adenine dinucleotide binding"/>
    <property type="evidence" value="ECO:0007669"/>
    <property type="project" value="InterPro"/>
</dbReference>
<evidence type="ECO:0000256" key="8">
    <source>
        <dbReference type="ARBA" id="ARBA00022982"/>
    </source>
</evidence>
<dbReference type="InterPro" id="IPR019480">
    <property type="entry name" value="Dihydroorotate_DH_Fe-S-bd"/>
</dbReference>
<dbReference type="Pfam" id="PF10418">
    <property type="entry name" value="DHODB_Fe-S_bind"/>
    <property type="match status" value="1"/>
</dbReference>
<evidence type="ECO:0000256" key="1">
    <source>
        <dbReference type="ARBA" id="ARBA00006422"/>
    </source>
</evidence>
<keyword evidence="6 11" id="KW-0274">FAD</keyword>
<keyword evidence="9 11" id="KW-0408">Iron</keyword>
<dbReference type="SUPFAM" id="SSF52343">
    <property type="entry name" value="Ferredoxin reductase-like, C-terminal NADP-linked domain"/>
    <property type="match status" value="1"/>
</dbReference>
<reference evidence="15 16" key="1">
    <citation type="submission" date="2019-08" db="EMBL/GenBank/DDBJ databases">
        <title>In-depth cultivation of the pig gut microbiome towards novel bacterial diversity and tailored functional studies.</title>
        <authorList>
            <person name="Wylensek D."/>
            <person name="Hitch T.C.A."/>
            <person name="Clavel T."/>
        </authorList>
    </citation>
    <scope>NUCLEOTIDE SEQUENCE [LARGE SCALE GENOMIC DNA]</scope>
    <source>
        <strain evidence="15 16">WCA-389-WT-23D1</strain>
    </source>
</reference>
<evidence type="ECO:0000256" key="5">
    <source>
        <dbReference type="ARBA" id="ARBA00022723"/>
    </source>
</evidence>
<dbReference type="GO" id="GO:0016491">
    <property type="term" value="F:oxidoreductase activity"/>
    <property type="evidence" value="ECO:0007669"/>
    <property type="project" value="InterPro"/>
</dbReference>
<comment type="caution">
    <text evidence="15">The sequence shown here is derived from an EMBL/GenBank/DDBJ whole genome shotgun (WGS) entry which is preliminary data.</text>
</comment>
<dbReference type="HAMAP" id="MF_01211">
    <property type="entry name" value="DHODB_Fe_S_bind"/>
    <property type="match status" value="1"/>
</dbReference>
<gene>
    <name evidence="11" type="primary">pyrK</name>
    <name evidence="15" type="ORF">FYJ39_16640</name>
</gene>
<evidence type="ECO:0000313" key="16">
    <source>
        <dbReference type="Proteomes" id="UP000429958"/>
    </source>
</evidence>
<dbReference type="Pfam" id="PF00970">
    <property type="entry name" value="FAD_binding_6"/>
    <property type="match status" value="1"/>
</dbReference>
<keyword evidence="3 11" id="KW-0285">Flavoprotein</keyword>
<sequence>MAKVKMTAEITEHSQLTAGIFDMKVRAPQIADQAVPGQFVSLYSQDRAKLLPRPISLCGIHREKGELRLVYRVAGAGTREFSRLHIGDRIEVLGPLGNGFPVKQARKALLIGGGIGIPPMLELARALSWANGGGSDSNKRGMVQIILGYRDRQMFLKDEFEPFGPVYVATEDGSVGTRGNVLDVIRQQGLEGEILYACGPTPMLRALKAYGTERSIECWLSLEEKMACGIGACLACVCQSKSIDPHSQVNNKRVCKDGPVFLADEIEL</sequence>
<dbReference type="EMBL" id="VUMD01000018">
    <property type="protein sequence ID" value="MSS38118.1"/>
    <property type="molecule type" value="Genomic_DNA"/>
</dbReference>
<proteinExistence type="inferred from homology"/>
<dbReference type="Gene3D" id="2.10.240.10">
    <property type="entry name" value="Dihydroorotate dehydrogenase, electron transfer subunit"/>
    <property type="match status" value="1"/>
</dbReference>
<comment type="cofactor">
    <cofactor evidence="11 12">
        <name>FAD</name>
        <dbReference type="ChEBI" id="CHEBI:57692"/>
    </cofactor>
    <text evidence="11 12">Binds 1 FAD per subunit.</text>
</comment>
<keyword evidence="4 11" id="KW-0001">2Fe-2S</keyword>
<dbReference type="InterPro" id="IPR023455">
    <property type="entry name" value="Dihydroorotate_DHASE_ETsu"/>
</dbReference>
<dbReference type="InterPro" id="IPR012165">
    <property type="entry name" value="Cyt_c3_hydrogenase_gsu"/>
</dbReference>
<keyword evidence="10 11" id="KW-0411">Iron-sulfur</keyword>
<keyword evidence="16" id="KW-1185">Reference proteome</keyword>
<keyword evidence="7 11" id="KW-0665">Pyrimidine biosynthesis</keyword>
<dbReference type="InterPro" id="IPR008333">
    <property type="entry name" value="Cbr1-like_FAD-bd_dom"/>
</dbReference>
<feature type="binding site" evidence="11 13">
    <location>
        <position position="228"/>
    </location>
    <ligand>
        <name>[2Fe-2S] cluster</name>
        <dbReference type="ChEBI" id="CHEBI:190135"/>
    </ligand>
</feature>
<comment type="cofactor">
    <cofactor evidence="11">
        <name>[2Fe-2S] cluster</name>
        <dbReference type="ChEBI" id="CHEBI:190135"/>
    </cofactor>
    <text evidence="11">Binds 1 [2Fe-2S] cluster per subunit.</text>
</comment>
<keyword evidence="2 11" id="KW-0813">Transport</keyword>
<evidence type="ECO:0000256" key="9">
    <source>
        <dbReference type="ARBA" id="ARBA00023004"/>
    </source>
</evidence>
<dbReference type="UniPathway" id="UPA00070">
    <property type="reaction ID" value="UER00945"/>
</dbReference>
<dbReference type="SUPFAM" id="SSF63380">
    <property type="entry name" value="Riboflavin synthase domain-like"/>
    <property type="match status" value="1"/>
</dbReference>
<evidence type="ECO:0000256" key="10">
    <source>
        <dbReference type="ARBA" id="ARBA00023014"/>
    </source>
</evidence>
<feature type="binding site" evidence="11 13">
    <location>
        <position position="236"/>
    </location>
    <ligand>
        <name>[2Fe-2S] cluster</name>
        <dbReference type="ChEBI" id="CHEBI:190135"/>
    </ligand>
</feature>
<dbReference type="Gene3D" id="2.40.30.10">
    <property type="entry name" value="Translation factors"/>
    <property type="match status" value="1"/>
</dbReference>
<evidence type="ECO:0000256" key="7">
    <source>
        <dbReference type="ARBA" id="ARBA00022975"/>
    </source>
</evidence>
<dbReference type="InterPro" id="IPR050353">
    <property type="entry name" value="PyrK_electron_transfer"/>
</dbReference>
<dbReference type="Proteomes" id="UP000429958">
    <property type="component" value="Unassembled WGS sequence"/>
</dbReference>
<name>A0A7X2NNR2_9CLOT</name>
<dbReference type="GO" id="GO:0009055">
    <property type="term" value="F:electron transfer activity"/>
    <property type="evidence" value="ECO:0007669"/>
    <property type="project" value="UniProtKB-UniRule"/>
</dbReference>
<dbReference type="PANTHER" id="PTHR43513">
    <property type="entry name" value="DIHYDROOROTATE DEHYDROGENASE B (NAD(+)), ELECTRON TRANSFER SUBUNIT"/>
    <property type="match status" value="1"/>
</dbReference>
<evidence type="ECO:0000256" key="4">
    <source>
        <dbReference type="ARBA" id="ARBA00022714"/>
    </source>
</evidence>
<protein>
    <recommendedName>
        <fullName evidence="11">Dihydroorotate dehydrogenase B (NAD(+)), electron transfer subunit</fullName>
    </recommendedName>
    <alternativeName>
        <fullName evidence="11">Dihydroorotate oxidase B, electron transfer subunit</fullName>
    </alternativeName>
</protein>
<dbReference type="PROSITE" id="PS51384">
    <property type="entry name" value="FAD_FR"/>
    <property type="match status" value="1"/>
</dbReference>
<dbReference type="PIRSF" id="PIRSF006816">
    <property type="entry name" value="Cyc3_hyd_g"/>
    <property type="match status" value="1"/>
</dbReference>
<evidence type="ECO:0000256" key="12">
    <source>
        <dbReference type="PIRSR" id="PIRSR006816-1"/>
    </source>
</evidence>
<organism evidence="15 16">
    <name type="scientific">Clostridium porci</name>
    <dbReference type="NCBI Taxonomy" id="2605778"/>
    <lineage>
        <taxon>Bacteria</taxon>
        <taxon>Bacillati</taxon>
        <taxon>Bacillota</taxon>
        <taxon>Clostridia</taxon>
        <taxon>Eubacteriales</taxon>
        <taxon>Clostridiaceae</taxon>
        <taxon>Clostridium</taxon>
    </lineage>
</organism>
<evidence type="ECO:0000256" key="2">
    <source>
        <dbReference type="ARBA" id="ARBA00022448"/>
    </source>
</evidence>
<feature type="binding site" evidence="11 12">
    <location>
        <begin position="53"/>
        <end position="56"/>
    </location>
    <ligand>
        <name>FAD</name>
        <dbReference type="ChEBI" id="CHEBI:57692"/>
    </ligand>
</feature>
<dbReference type="Pfam" id="PF00175">
    <property type="entry name" value="NAD_binding_1"/>
    <property type="match status" value="1"/>
</dbReference>
<dbReference type="PANTHER" id="PTHR43513:SF3">
    <property type="entry name" value="DIHYDROOROTATE DEHYDROGENASE B (NAD(+)), ELECTRON TRANSFER SUBUNIT-RELATED"/>
    <property type="match status" value="1"/>
</dbReference>